<dbReference type="InterPro" id="IPR035906">
    <property type="entry name" value="MetI-like_sf"/>
</dbReference>
<dbReference type="Gene3D" id="1.10.3720.10">
    <property type="entry name" value="MetI-like"/>
    <property type="match status" value="1"/>
</dbReference>
<dbReference type="SUPFAM" id="SSF161098">
    <property type="entry name" value="MetI-like"/>
    <property type="match status" value="1"/>
</dbReference>
<dbReference type="InterPro" id="IPR051789">
    <property type="entry name" value="Bact_Polyamine_Transport"/>
</dbReference>
<accession>A0ABT2K708</accession>
<evidence type="ECO:0000256" key="5">
    <source>
        <dbReference type="ARBA" id="ARBA00022692"/>
    </source>
</evidence>
<dbReference type="Proteomes" id="UP001320702">
    <property type="component" value="Unassembled WGS sequence"/>
</dbReference>
<evidence type="ECO:0000256" key="2">
    <source>
        <dbReference type="ARBA" id="ARBA00007069"/>
    </source>
</evidence>
<feature type="domain" description="ABC transmembrane type-1" evidence="9">
    <location>
        <begin position="65"/>
        <end position="253"/>
    </location>
</feature>
<dbReference type="CDD" id="cd06261">
    <property type="entry name" value="TM_PBP2"/>
    <property type="match status" value="1"/>
</dbReference>
<feature type="transmembrane region" description="Helical" evidence="8">
    <location>
        <begin position="133"/>
        <end position="159"/>
    </location>
</feature>
<dbReference type="PROSITE" id="PS50928">
    <property type="entry name" value="ABC_TM1"/>
    <property type="match status" value="1"/>
</dbReference>
<feature type="transmembrane region" description="Helical" evidence="8">
    <location>
        <begin position="180"/>
        <end position="211"/>
    </location>
</feature>
<dbReference type="EMBL" id="JANAVZ010000002">
    <property type="protein sequence ID" value="MCT4332287.1"/>
    <property type="molecule type" value="Genomic_DNA"/>
</dbReference>
<proteinExistence type="inferred from homology"/>
<protein>
    <submittedName>
        <fullName evidence="10">ABC transporter permease</fullName>
    </submittedName>
</protein>
<keyword evidence="6 8" id="KW-1133">Transmembrane helix</keyword>
<evidence type="ECO:0000256" key="4">
    <source>
        <dbReference type="ARBA" id="ARBA00022475"/>
    </source>
</evidence>
<dbReference type="RefSeq" id="WP_260276184.1">
    <property type="nucleotide sequence ID" value="NZ_JANAVZ010000002.1"/>
</dbReference>
<organism evidence="10 11">
    <name type="scientific">Paracoccus maritimus</name>
    <dbReference type="NCBI Taxonomy" id="2933292"/>
    <lineage>
        <taxon>Bacteria</taxon>
        <taxon>Pseudomonadati</taxon>
        <taxon>Pseudomonadota</taxon>
        <taxon>Alphaproteobacteria</taxon>
        <taxon>Rhodobacterales</taxon>
        <taxon>Paracoccaceae</taxon>
        <taxon>Paracoccus</taxon>
    </lineage>
</organism>
<keyword evidence="5 8" id="KW-0812">Transmembrane</keyword>
<dbReference type="Pfam" id="PF00528">
    <property type="entry name" value="BPD_transp_1"/>
    <property type="match status" value="1"/>
</dbReference>
<keyword evidence="4" id="KW-1003">Cell membrane</keyword>
<comment type="similarity">
    <text evidence="2">Belongs to the binding-protein-dependent transport system permease family. CysTW subfamily.</text>
</comment>
<evidence type="ECO:0000256" key="1">
    <source>
        <dbReference type="ARBA" id="ARBA00004651"/>
    </source>
</evidence>
<feature type="transmembrane region" description="Helical" evidence="8">
    <location>
        <begin position="231"/>
        <end position="253"/>
    </location>
</feature>
<evidence type="ECO:0000259" key="9">
    <source>
        <dbReference type="PROSITE" id="PS50928"/>
    </source>
</evidence>
<evidence type="ECO:0000256" key="8">
    <source>
        <dbReference type="RuleBase" id="RU363032"/>
    </source>
</evidence>
<evidence type="ECO:0000256" key="7">
    <source>
        <dbReference type="ARBA" id="ARBA00023136"/>
    </source>
</evidence>
<evidence type="ECO:0000256" key="3">
    <source>
        <dbReference type="ARBA" id="ARBA00022448"/>
    </source>
</evidence>
<name>A0ABT2K708_9RHOB</name>
<reference evidence="10 11" key="1">
    <citation type="submission" date="2022-04" db="EMBL/GenBank/DDBJ databases">
        <title>Paracoccus sp. YLB-12 draft genome sequence.</title>
        <authorList>
            <person name="Yu L."/>
        </authorList>
    </citation>
    <scope>NUCLEOTIDE SEQUENCE [LARGE SCALE GENOMIC DNA]</scope>
    <source>
        <strain evidence="10 11">YLB-12</strain>
    </source>
</reference>
<keyword evidence="7 8" id="KW-0472">Membrane</keyword>
<feature type="transmembrane region" description="Helical" evidence="8">
    <location>
        <begin position="64"/>
        <end position="87"/>
    </location>
</feature>
<gene>
    <name evidence="10" type="ORF">MU516_05315</name>
</gene>
<evidence type="ECO:0000313" key="10">
    <source>
        <dbReference type="EMBL" id="MCT4332287.1"/>
    </source>
</evidence>
<keyword evidence="11" id="KW-1185">Reference proteome</keyword>
<sequence>MRPGAFDGSGLRIYTILYLLFLYAPIALLPIFAFNSGTIIAFPLQGFTTGWFTQMWENATLRRALANSLTIAVSSAILATCLGIFAARASTRFEFPGKGGIMGLIMVPMVLPEIIVAMSLLVVLLGVGVNLSILTVIVGHTLICMPYGIAILSTAFSTLDKSLEEAAYDLGETKWGAFRLVTLPLVMPGIISSLLISFTISLDEFIIAFFLSGNEPTLPTYIFSQLRFPKQIPTIMALGTVLVALSIVLLAAGEYFRRRGIAKIGGKDTGGFL</sequence>
<dbReference type="PANTHER" id="PTHR43848">
    <property type="entry name" value="PUTRESCINE TRANSPORT SYSTEM PERMEASE PROTEIN POTI"/>
    <property type="match status" value="1"/>
</dbReference>
<evidence type="ECO:0000256" key="6">
    <source>
        <dbReference type="ARBA" id="ARBA00022989"/>
    </source>
</evidence>
<comment type="subcellular location">
    <subcellularLocation>
        <location evidence="1 8">Cell membrane</location>
        <topology evidence="1 8">Multi-pass membrane protein</topology>
    </subcellularLocation>
</comment>
<dbReference type="InterPro" id="IPR000515">
    <property type="entry name" value="MetI-like"/>
</dbReference>
<feature type="transmembrane region" description="Helical" evidence="8">
    <location>
        <begin position="99"/>
        <end position="127"/>
    </location>
</feature>
<feature type="transmembrane region" description="Helical" evidence="8">
    <location>
        <begin position="20"/>
        <end position="44"/>
    </location>
</feature>
<comment type="caution">
    <text evidence="10">The sequence shown here is derived from an EMBL/GenBank/DDBJ whole genome shotgun (WGS) entry which is preliminary data.</text>
</comment>
<dbReference type="PANTHER" id="PTHR43848:SF2">
    <property type="entry name" value="PUTRESCINE TRANSPORT SYSTEM PERMEASE PROTEIN POTI"/>
    <property type="match status" value="1"/>
</dbReference>
<keyword evidence="3 8" id="KW-0813">Transport</keyword>
<evidence type="ECO:0000313" key="11">
    <source>
        <dbReference type="Proteomes" id="UP001320702"/>
    </source>
</evidence>